<sequence>MAAAKRGGETLWRD</sequence>
<proteinExistence type="predicted"/>
<dbReference type="Proteomes" id="UP001283361">
    <property type="component" value="Unassembled WGS sequence"/>
</dbReference>
<comment type="caution">
    <text evidence="1">The sequence shown here is derived from an EMBL/GenBank/DDBJ whole genome shotgun (WGS) entry which is preliminary data.</text>
</comment>
<name>A0AAE0XN27_9GAST</name>
<accession>A0AAE0XN27</accession>
<reference evidence="1" key="1">
    <citation type="journal article" date="2023" name="G3 (Bethesda)">
        <title>A reference genome for the long-term kleptoplast-retaining sea slug Elysia crispata morphotype clarki.</title>
        <authorList>
            <person name="Eastman K.E."/>
            <person name="Pendleton A.L."/>
            <person name="Shaikh M.A."/>
            <person name="Suttiyut T."/>
            <person name="Ogas R."/>
            <person name="Tomko P."/>
            <person name="Gavelis G."/>
            <person name="Widhalm J.R."/>
            <person name="Wisecaver J.H."/>
        </authorList>
    </citation>
    <scope>NUCLEOTIDE SEQUENCE</scope>
    <source>
        <strain evidence="1">ECLA1</strain>
    </source>
</reference>
<organism evidence="1 2">
    <name type="scientific">Elysia crispata</name>
    <name type="common">lettuce slug</name>
    <dbReference type="NCBI Taxonomy" id="231223"/>
    <lineage>
        <taxon>Eukaryota</taxon>
        <taxon>Metazoa</taxon>
        <taxon>Spiralia</taxon>
        <taxon>Lophotrochozoa</taxon>
        <taxon>Mollusca</taxon>
        <taxon>Gastropoda</taxon>
        <taxon>Heterobranchia</taxon>
        <taxon>Euthyneura</taxon>
        <taxon>Panpulmonata</taxon>
        <taxon>Sacoglossa</taxon>
        <taxon>Placobranchoidea</taxon>
        <taxon>Plakobranchidae</taxon>
        <taxon>Elysia</taxon>
    </lineage>
</organism>
<gene>
    <name evidence="1" type="ORF">RRG08_066066</name>
</gene>
<evidence type="ECO:0000313" key="2">
    <source>
        <dbReference type="Proteomes" id="UP001283361"/>
    </source>
</evidence>
<feature type="non-terminal residue" evidence="1">
    <location>
        <position position="1"/>
    </location>
</feature>
<keyword evidence="2" id="KW-1185">Reference proteome</keyword>
<protein>
    <submittedName>
        <fullName evidence="1">Uncharacterized protein</fullName>
    </submittedName>
</protein>
<dbReference type="EMBL" id="JAWDGP010008030">
    <property type="protein sequence ID" value="KAK3696836.1"/>
    <property type="molecule type" value="Genomic_DNA"/>
</dbReference>
<evidence type="ECO:0000313" key="1">
    <source>
        <dbReference type="EMBL" id="KAK3696836.1"/>
    </source>
</evidence>